<proteinExistence type="predicted"/>
<protein>
    <submittedName>
        <fullName evidence="2">Formylglycine-generating enzyme family protein</fullName>
    </submittedName>
</protein>
<dbReference type="SUPFAM" id="SSF56436">
    <property type="entry name" value="C-type lectin-like"/>
    <property type="match status" value="1"/>
</dbReference>
<dbReference type="Gene3D" id="3.90.1580.10">
    <property type="entry name" value="paralog of FGE (formylglycine-generating enzyme)"/>
    <property type="match status" value="1"/>
</dbReference>
<dbReference type="InterPro" id="IPR051043">
    <property type="entry name" value="Sulfatase_Mod_Factor_Kinase"/>
</dbReference>
<dbReference type="InterPro" id="IPR005532">
    <property type="entry name" value="SUMF_dom"/>
</dbReference>
<dbReference type="Pfam" id="PF03781">
    <property type="entry name" value="FGE-sulfatase"/>
    <property type="match status" value="1"/>
</dbReference>
<comment type="caution">
    <text evidence="2">The sequence shown here is derived from an EMBL/GenBank/DDBJ whole genome shotgun (WGS) entry which is preliminary data.</text>
</comment>
<feature type="domain" description="Sulfatase-modifying factor enzyme-like" evidence="1">
    <location>
        <begin position="34"/>
        <end position="316"/>
    </location>
</feature>
<gene>
    <name evidence="2" type="ORF">HAQ05_12750</name>
</gene>
<keyword evidence="3" id="KW-1185">Reference proteome</keyword>
<dbReference type="InterPro" id="IPR016187">
    <property type="entry name" value="CTDL_fold"/>
</dbReference>
<dbReference type="PANTHER" id="PTHR23150">
    <property type="entry name" value="SULFATASE MODIFYING FACTOR 1, 2"/>
    <property type="match status" value="1"/>
</dbReference>
<reference evidence="2 3" key="1">
    <citation type="journal article" date="2020" name="Insects">
        <title>Bacteria Belonging to Pseudomonas typographi sp. nov. from the Bark Beetle Ips typographus Have Genomic Potential to Aid in the Host Ecology.</title>
        <authorList>
            <person name="Peral-Aranega E."/>
            <person name="Saati-Santamaria Z."/>
            <person name="Kolarik M."/>
            <person name="Rivas R."/>
            <person name="Garcia-Fraile P."/>
        </authorList>
    </citation>
    <scope>NUCLEOTIDE SEQUENCE [LARGE SCALE GENOMIC DNA]</scope>
    <source>
        <strain evidence="2 3">CA3A</strain>
    </source>
</reference>
<name>A0ABR7Z256_9PSED</name>
<evidence type="ECO:0000313" key="2">
    <source>
        <dbReference type="EMBL" id="MBD1599569.1"/>
    </source>
</evidence>
<sequence>MSRPTSCCLPSLRRDSPAAHVKAPMPCPEFSRVAMCRINAGDFVMGAQDADGWPDDGEGPVRVVQLDGFWIDACCVSNREFARFVQATGYCTVAEQVGWSCVFHLALTKSLQPRRDLWRPLDSPWWLAVDGAHWRCPQGPASSLEGLDNHPVVHVAWEDAQAYAAWAGKRLPTEAEWEKAARGGLPSSRYPWGDDLHQEGKHHCNIWQGAFPSHNDCTDGYFTTAPVDAFSANDYGLYNCSGNVWEWCSDYWSARWHCEQAPHTRVNPQGPDLGESRVIKGGSYLCHASYCNRYRLAARTHCAPGMSSAHLGFRCAASEP</sequence>
<dbReference type="PANTHER" id="PTHR23150:SF19">
    <property type="entry name" value="FORMYLGLYCINE-GENERATING ENZYME"/>
    <property type="match status" value="1"/>
</dbReference>
<dbReference type="EMBL" id="JAAOCA010000014">
    <property type="protein sequence ID" value="MBD1599569.1"/>
    <property type="molecule type" value="Genomic_DNA"/>
</dbReference>
<dbReference type="Proteomes" id="UP000805841">
    <property type="component" value="Unassembled WGS sequence"/>
</dbReference>
<accession>A0ABR7Z256</accession>
<evidence type="ECO:0000259" key="1">
    <source>
        <dbReference type="Pfam" id="PF03781"/>
    </source>
</evidence>
<organism evidence="2 3">
    <name type="scientific">Pseudomonas typographi</name>
    <dbReference type="NCBI Taxonomy" id="2715964"/>
    <lineage>
        <taxon>Bacteria</taxon>
        <taxon>Pseudomonadati</taxon>
        <taxon>Pseudomonadota</taxon>
        <taxon>Gammaproteobacteria</taxon>
        <taxon>Pseudomonadales</taxon>
        <taxon>Pseudomonadaceae</taxon>
        <taxon>Pseudomonas</taxon>
    </lineage>
</organism>
<evidence type="ECO:0000313" key="3">
    <source>
        <dbReference type="Proteomes" id="UP000805841"/>
    </source>
</evidence>
<dbReference type="InterPro" id="IPR042095">
    <property type="entry name" value="SUMF_sf"/>
</dbReference>
<dbReference type="RefSeq" id="WP_190421095.1">
    <property type="nucleotide sequence ID" value="NZ_JAAOCA010000014.1"/>
</dbReference>